<evidence type="ECO:0000313" key="3">
    <source>
        <dbReference type="EMBL" id="OYD58572.1"/>
    </source>
</evidence>
<protein>
    <recommendedName>
        <fullName evidence="2">YCII-related domain-containing protein</fullName>
    </recommendedName>
</protein>
<feature type="domain" description="YCII-related" evidence="2">
    <location>
        <begin position="19"/>
        <end position="85"/>
    </location>
</feature>
<proteinExistence type="inferred from homology"/>
<dbReference type="SUPFAM" id="SSF54909">
    <property type="entry name" value="Dimeric alpha+beta barrel"/>
    <property type="match status" value="1"/>
</dbReference>
<comment type="similarity">
    <text evidence="1">Belongs to the YciI family.</text>
</comment>
<keyword evidence="4" id="KW-1185">Reference proteome</keyword>
<dbReference type="EMBL" id="NOII01000001">
    <property type="protein sequence ID" value="OYD58572.1"/>
    <property type="molecule type" value="Genomic_DNA"/>
</dbReference>
<accession>A0A235FBD8</accession>
<dbReference type="Gene3D" id="3.30.70.1060">
    <property type="entry name" value="Dimeric alpha+beta barrel"/>
    <property type="match status" value="1"/>
</dbReference>
<evidence type="ECO:0000259" key="2">
    <source>
        <dbReference type="Pfam" id="PF03795"/>
    </source>
</evidence>
<organism evidence="3 4">
    <name type="scientific">Fictibacillus aquaticus</name>
    <dbReference type="NCBI Taxonomy" id="2021314"/>
    <lineage>
        <taxon>Bacteria</taxon>
        <taxon>Bacillati</taxon>
        <taxon>Bacillota</taxon>
        <taxon>Bacilli</taxon>
        <taxon>Bacillales</taxon>
        <taxon>Fictibacillaceae</taxon>
        <taxon>Fictibacillus</taxon>
    </lineage>
</organism>
<dbReference type="Pfam" id="PF03795">
    <property type="entry name" value="YCII"/>
    <property type="match status" value="1"/>
</dbReference>
<dbReference type="RefSeq" id="WP_094250533.1">
    <property type="nucleotide sequence ID" value="NZ_JBHLXL010000001.1"/>
</dbReference>
<dbReference type="Proteomes" id="UP000215059">
    <property type="component" value="Unassembled WGS sequence"/>
</dbReference>
<dbReference type="OrthoDB" id="8589613at2"/>
<evidence type="ECO:0000256" key="1">
    <source>
        <dbReference type="ARBA" id="ARBA00007689"/>
    </source>
</evidence>
<dbReference type="AlphaFoldDB" id="A0A235FBD8"/>
<sequence>MNSQHFIYQLKPVRQDLMENQTEQEQEVLESHFFYLQNLKNEKKLLLAGPCLDAAFGIVILMGMDEHEAQSVMKNDPAVKKGVMTADLHPFRVSLLSENVSV</sequence>
<reference evidence="3 4" key="1">
    <citation type="submission" date="2017-07" db="EMBL/GenBank/DDBJ databases">
        <title>Fictibacillus sp. nov. GDSW-R2A3 Genome sequencing and assembly.</title>
        <authorList>
            <person name="Mayilraj S."/>
        </authorList>
    </citation>
    <scope>NUCLEOTIDE SEQUENCE [LARGE SCALE GENOMIC DNA]</scope>
    <source>
        <strain evidence="3 4">GDSW-R2A3</strain>
    </source>
</reference>
<name>A0A235FBD8_9BACL</name>
<dbReference type="InterPro" id="IPR005545">
    <property type="entry name" value="YCII"/>
</dbReference>
<comment type="caution">
    <text evidence="3">The sequence shown here is derived from an EMBL/GenBank/DDBJ whole genome shotgun (WGS) entry which is preliminary data.</text>
</comment>
<evidence type="ECO:0000313" key="4">
    <source>
        <dbReference type="Proteomes" id="UP000215059"/>
    </source>
</evidence>
<gene>
    <name evidence="3" type="ORF">CGZ90_01320</name>
</gene>
<dbReference type="InterPro" id="IPR011008">
    <property type="entry name" value="Dimeric_a/b-barrel"/>
</dbReference>